<proteinExistence type="predicted"/>
<protein>
    <recommendedName>
        <fullName evidence="4">DUF2934 domain-containing protein</fullName>
    </recommendedName>
</protein>
<dbReference type="OrthoDB" id="9811127at2"/>
<dbReference type="EMBL" id="QFYQ01000001">
    <property type="protein sequence ID" value="RAK54984.1"/>
    <property type="molecule type" value="Genomic_DNA"/>
</dbReference>
<keyword evidence="3" id="KW-1185">Reference proteome</keyword>
<name>A0A328ANF4_9CAUL</name>
<accession>A0A328ANF4</accession>
<sequence>MRGSTASPRSYARWRRRDRVLTRTAIRPIGGGPPVPPTETPPMTEPGQNSARPQADEVAARAYQIWDHEGRPDGHDVDHWLQARTGVAVGAGAKEARAQGLTQTASRTGRAPEVPG</sequence>
<evidence type="ECO:0000256" key="1">
    <source>
        <dbReference type="SAM" id="MobiDB-lite"/>
    </source>
</evidence>
<reference evidence="3" key="1">
    <citation type="submission" date="2018-05" db="EMBL/GenBank/DDBJ databases">
        <authorList>
            <person name="Li X."/>
        </authorList>
    </citation>
    <scope>NUCLEOTIDE SEQUENCE [LARGE SCALE GENOMIC DNA]</scope>
    <source>
        <strain evidence="3">LX32</strain>
    </source>
</reference>
<dbReference type="Pfam" id="PF11154">
    <property type="entry name" value="DUF2934"/>
    <property type="match status" value="1"/>
</dbReference>
<dbReference type="Proteomes" id="UP000249254">
    <property type="component" value="Unassembled WGS sequence"/>
</dbReference>
<evidence type="ECO:0008006" key="4">
    <source>
        <dbReference type="Google" id="ProtNLM"/>
    </source>
</evidence>
<dbReference type="AlphaFoldDB" id="A0A328ANF4"/>
<feature type="compositionally biased region" description="Pro residues" evidence="1">
    <location>
        <begin position="31"/>
        <end position="44"/>
    </location>
</feature>
<feature type="region of interest" description="Disordered" evidence="1">
    <location>
        <begin position="24"/>
        <end position="56"/>
    </location>
</feature>
<feature type="region of interest" description="Disordered" evidence="1">
    <location>
        <begin position="91"/>
        <end position="116"/>
    </location>
</feature>
<evidence type="ECO:0000313" key="2">
    <source>
        <dbReference type="EMBL" id="RAK54984.1"/>
    </source>
</evidence>
<dbReference type="InterPro" id="IPR021327">
    <property type="entry name" value="DUF2934"/>
</dbReference>
<gene>
    <name evidence="2" type="ORF">DJ017_10820</name>
</gene>
<evidence type="ECO:0000313" key="3">
    <source>
        <dbReference type="Proteomes" id="UP000249254"/>
    </source>
</evidence>
<organism evidence="2 3">
    <name type="scientific">Phenylobacterium soli</name>
    <dbReference type="NCBI Taxonomy" id="2170551"/>
    <lineage>
        <taxon>Bacteria</taxon>
        <taxon>Pseudomonadati</taxon>
        <taxon>Pseudomonadota</taxon>
        <taxon>Alphaproteobacteria</taxon>
        <taxon>Caulobacterales</taxon>
        <taxon>Caulobacteraceae</taxon>
        <taxon>Phenylobacterium</taxon>
    </lineage>
</organism>
<comment type="caution">
    <text evidence="2">The sequence shown here is derived from an EMBL/GenBank/DDBJ whole genome shotgun (WGS) entry which is preliminary data.</text>
</comment>